<protein>
    <submittedName>
        <fullName evidence="2">Uncharacterized protein</fullName>
    </submittedName>
</protein>
<dbReference type="Proteomes" id="UP000010411">
    <property type="component" value="Unassembled WGS sequence"/>
</dbReference>
<evidence type="ECO:0000313" key="3">
    <source>
        <dbReference type="Proteomes" id="UP000010411"/>
    </source>
</evidence>
<accession>L1L4E2</accession>
<dbReference type="EMBL" id="AEJC01000129">
    <property type="protein sequence ID" value="EKX67669.1"/>
    <property type="molecule type" value="Genomic_DNA"/>
</dbReference>
<dbReference type="PATRIC" id="fig|698759.3.peg.1784"/>
<feature type="compositionally biased region" description="Low complexity" evidence="1">
    <location>
        <begin position="16"/>
        <end position="26"/>
    </location>
</feature>
<gene>
    <name evidence="2" type="ORF">STRIP9103_08854</name>
</gene>
<feature type="compositionally biased region" description="Basic and acidic residues" evidence="1">
    <location>
        <begin position="43"/>
        <end position="52"/>
    </location>
</feature>
<sequence>MGCHGRSILTVTYVRGGVRRPPSGRGAPLRGAGNCATSHKRPAACDRRLPGR</sequence>
<keyword evidence="3" id="KW-1185">Reference proteome</keyword>
<name>L1L4E2_9ACTN</name>
<evidence type="ECO:0000313" key="2">
    <source>
        <dbReference type="EMBL" id="EKX67669.1"/>
    </source>
</evidence>
<evidence type="ECO:0000256" key="1">
    <source>
        <dbReference type="SAM" id="MobiDB-lite"/>
    </source>
</evidence>
<proteinExistence type="predicted"/>
<dbReference type="AlphaFoldDB" id="L1L4E2"/>
<reference evidence="2 3" key="1">
    <citation type="submission" date="2012-11" db="EMBL/GenBank/DDBJ databases">
        <authorList>
            <person name="Huguet-Tapia J.C."/>
            <person name="Durkin A.S."/>
            <person name="Pettis G.S."/>
            <person name="Badger J.H."/>
        </authorList>
    </citation>
    <scope>NUCLEOTIDE SEQUENCE [LARGE SCALE GENOMIC DNA]</scope>
    <source>
        <strain evidence="2 3">91-03</strain>
    </source>
</reference>
<feature type="region of interest" description="Disordered" evidence="1">
    <location>
        <begin position="16"/>
        <end position="52"/>
    </location>
</feature>
<comment type="caution">
    <text evidence="2">The sequence shown here is derived from an EMBL/GenBank/DDBJ whole genome shotgun (WGS) entry which is preliminary data.</text>
</comment>
<organism evidence="2 3">
    <name type="scientific">Streptomyces ipomoeae 91-03</name>
    <dbReference type="NCBI Taxonomy" id="698759"/>
    <lineage>
        <taxon>Bacteria</taxon>
        <taxon>Bacillati</taxon>
        <taxon>Actinomycetota</taxon>
        <taxon>Actinomycetes</taxon>
        <taxon>Kitasatosporales</taxon>
        <taxon>Streptomycetaceae</taxon>
        <taxon>Streptomyces</taxon>
    </lineage>
</organism>